<dbReference type="EMBL" id="FRFD01000018">
    <property type="protein sequence ID" value="SHO54139.1"/>
    <property type="molecule type" value="Genomic_DNA"/>
</dbReference>
<dbReference type="AlphaFoldDB" id="A0A1M7YNG1"/>
<dbReference type="RefSeq" id="WP_175562132.1">
    <property type="nucleotide sequence ID" value="NZ_FRFD01000018.1"/>
</dbReference>
<keyword evidence="3" id="KW-1185">Reference proteome</keyword>
<sequence>MKKQRMWKPGGRSRQKSNTKNWILKQSRGIDIKSGEEPEIPIVIPRHRRKEA</sequence>
<feature type="region of interest" description="Disordered" evidence="1">
    <location>
        <begin position="1"/>
        <end position="20"/>
    </location>
</feature>
<accession>A0A1M7YNG1</accession>
<evidence type="ECO:0000256" key="1">
    <source>
        <dbReference type="SAM" id="MobiDB-lite"/>
    </source>
</evidence>
<reference evidence="2 3" key="1">
    <citation type="submission" date="2016-12" db="EMBL/GenBank/DDBJ databases">
        <authorList>
            <person name="Song W.-J."/>
            <person name="Kurnit D.M."/>
        </authorList>
    </citation>
    <scope>NUCLEOTIDE SEQUENCE [LARGE SCALE GENOMIC DNA]</scope>
    <source>
        <strain evidence="2 3">DSM 12503</strain>
    </source>
</reference>
<protein>
    <submittedName>
        <fullName evidence="2">Uncharacterized protein</fullName>
    </submittedName>
</protein>
<feature type="compositionally biased region" description="Basic residues" evidence="1">
    <location>
        <begin position="1"/>
        <end position="17"/>
    </location>
</feature>
<dbReference type="STRING" id="1121345.SAMN02745217_04594"/>
<evidence type="ECO:0000313" key="3">
    <source>
        <dbReference type="Proteomes" id="UP000184612"/>
    </source>
</evidence>
<gene>
    <name evidence="2" type="ORF">SAMN02745217_04594</name>
</gene>
<evidence type="ECO:0000313" key="2">
    <source>
        <dbReference type="EMBL" id="SHO54139.1"/>
    </source>
</evidence>
<dbReference type="Proteomes" id="UP000184612">
    <property type="component" value="Unassembled WGS sequence"/>
</dbReference>
<name>A0A1M7YNG1_9FIRM</name>
<organism evidence="2 3">
    <name type="scientific">Anaerocolumna xylanovorans DSM 12503</name>
    <dbReference type="NCBI Taxonomy" id="1121345"/>
    <lineage>
        <taxon>Bacteria</taxon>
        <taxon>Bacillati</taxon>
        <taxon>Bacillota</taxon>
        <taxon>Clostridia</taxon>
        <taxon>Lachnospirales</taxon>
        <taxon>Lachnospiraceae</taxon>
        <taxon>Anaerocolumna</taxon>
    </lineage>
</organism>
<proteinExistence type="predicted"/>